<dbReference type="InterPro" id="IPR006102">
    <property type="entry name" value="Ig-like_GH2"/>
</dbReference>
<comment type="catalytic activity">
    <reaction evidence="1">
        <text>Hydrolysis of terminal non-reducing beta-D-galactose residues in beta-D-galactosides.</text>
        <dbReference type="EC" id="3.2.1.23"/>
    </reaction>
</comment>
<reference evidence="14 15" key="1">
    <citation type="submission" date="2018-03" db="EMBL/GenBank/DDBJ databases">
        <title>Genomic Encyclopedia of Archaeal and Bacterial Type Strains, Phase II (KMG-II): from individual species to whole genera.</title>
        <authorList>
            <person name="Goeker M."/>
        </authorList>
    </citation>
    <scope>NUCLEOTIDE SEQUENCE [LARGE SCALE GENOMIC DNA]</scope>
    <source>
        <strain evidence="14 15">DSM 45348</strain>
    </source>
</reference>
<dbReference type="InterPro" id="IPR018905">
    <property type="entry name" value="A-galactase_NEW3"/>
</dbReference>
<dbReference type="Gene3D" id="2.60.40.10">
    <property type="entry name" value="Immunoglobulins"/>
    <property type="match status" value="3"/>
</dbReference>
<evidence type="ECO:0000313" key="14">
    <source>
        <dbReference type="EMBL" id="PRY33455.1"/>
    </source>
</evidence>
<dbReference type="Pfam" id="PF02929">
    <property type="entry name" value="Bgal_small_N"/>
    <property type="match status" value="1"/>
</dbReference>
<evidence type="ECO:0000256" key="9">
    <source>
        <dbReference type="SAM" id="MobiDB-lite"/>
    </source>
</evidence>
<dbReference type="SUPFAM" id="SSF51445">
    <property type="entry name" value="(Trans)glycosidases"/>
    <property type="match status" value="1"/>
</dbReference>
<keyword evidence="15" id="KW-1185">Reference proteome</keyword>
<dbReference type="Pfam" id="PF16353">
    <property type="entry name" value="LacZ_4"/>
    <property type="match status" value="1"/>
</dbReference>
<evidence type="ECO:0000259" key="11">
    <source>
        <dbReference type="SMART" id="SM00560"/>
    </source>
</evidence>
<feature type="compositionally biased region" description="Low complexity" evidence="9">
    <location>
        <begin position="1348"/>
        <end position="1362"/>
    </location>
</feature>
<evidence type="ECO:0000256" key="4">
    <source>
        <dbReference type="ARBA" id="ARBA00022729"/>
    </source>
</evidence>
<organism evidence="14 15">
    <name type="scientific">Pseudosporangium ferrugineum</name>
    <dbReference type="NCBI Taxonomy" id="439699"/>
    <lineage>
        <taxon>Bacteria</taxon>
        <taxon>Bacillati</taxon>
        <taxon>Actinomycetota</taxon>
        <taxon>Actinomycetes</taxon>
        <taxon>Micromonosporales</taxon>
        <taxon>Micromonosporaceae</taxon>
        <taxon>Pseudosporangium</taxon>
    </lineage>
</organism>
<feature type="domain" description="Beta galactosidase small chain/" evidence="13">
    <location>
        <begin position="964"/>
        <end position="1235"/>
    </location>
</feature>
<evidence type="ECO:0000256" key="6">
    <source>
        <dbReference type="ARBA" id="ARBA00023157"/>
    </source>
</evidence>
<keyword evidence="7" id="KW-0326">Glycosidase</keyword>
<dbReference type="InterPro" id="IPR004199">
    <property type="entry name" value="B-gal_small/dom_5"/>
</dbReference>
<dbReference type="Pfam" id="PF10633">
    <property type="entry name" value="NPCBM_assoc"/>
    <property type="match status" value="1"/>
</dbReference>
<dbReference type="SUPFAM" id="SSF74650">
    <property type="entry name" value="Galactose mutarotase-like"/>
    <property type="match status" value="1"/>
</dbReference>
<dbReference type="SUPFAM" id="SSF49785">
    <property type="entry name" value="Galactose-binding domain-like"/>
    <property type="match status" value="2"/>
</dbReference>
<evidence type="ECO:0000256" key="3">
    <source>
        <dbReference type="ARBA" id="ARBA00012756"/>
    </source>
</evidence>
<feature type="chain" id="PRO_5038356852" description="beta-galactosidase" evidence="10">
    <location>
        <begin position="20"/>
        <end position="1511"/>
    </location>
</feature>
<dbReference type="PANTHER" id="PTHR46323:SF2">
    <property type="entry name" value="BETA-GALACTOSIDASE"/>
    <property type="match status" value="1"/>
</dbReference>
<dbReference type="Pfam" id="PF13385">
    <property type="entry name" value="Laminin_G_3"/>
    <property type="match status" value="1"/>
</dbReference>
<dbReference type="SMART" id="SM00560">
    <property type="entry name" value="LamGL"/>
    <property type="match status" value="1"/>
</dbReference>
<feature type="domain" description="LamG-like jellyroll fold" evidence="11">
    <location>
        <begin position="645"/>
        <end position="779"/>
    </location>
</feature>
<dbReference type="RefSeq" id="WP_245907982.1">
    <property type="nucleotide sequence ID" value="NZ_PVZG01000001.1"/>
</dbReference>
<dbReference type="InterPro" id="IPR017853">
    <property type="entry name" value="GH"/>
</dbReference>
<keyword evidence="4 10" id="KW-0732">Signal</keyword>
<comment type="similarity">
    <text evidence="2">Belongs to the glycosyl hydrolase 2 family.</text>
</comment>
<dbReference type="InterPro" id="IPR050347">
    <property type="entry name" value="Bact_Beta-galactosidase"/>
</dbReference>
<dbReference type="Gene3D" id="2.60.120.200">
    <property type="match status" value="1"/>
</dbReference>
<accession>A0A2T0SJ79</accession>
<dbReference type="InterPro" id="IPR006101">
    <property type="entry name" value="Glyco_hydro_2"/>
</dbReference>
<keyword evidence="5" id="KW-0378">Hydrolase</keyword>
<dbReference type="Pfam" id="PF08305">
    <property type="entry name" value="NPCBM"/>
    <property type="match status" value="1"/>
</dbReference>
<dbReference type="SMART" id="SM01038">
    <property type="entry name" value="Bgal_small_N"/>
    <property type="match status" value="1"/>
</dbReference>
<dbReference type="EC" id="3.2.1.23" evidence="3"/>
<dbReference type="SUPFAM" id="SSF49303">
    <property type="entry name" value="beta-Galactosidase/glucuronidase domain"/>
    <property type="match status" value="2"/>
</dbReference>
<dbReference type="GO" id="GO:0004565">
    <property type="term" value="F:beta-galactosidase activity"/>
    <property type="evidence" value="ECO:0007669"/>
    <property type="project" value="UniProtKB-EC"/>
</dbReference>
<dbReference type="Pfam" id="PF00703">
    <property type="entry name" value="Glyco_hydro_2"/>
    <property type="match status" value="1"/>
</dbReference>
<keyword evidence="6" id="KW-1015">Disulfide bond</keyword>
<dbReference type="Gene3D" id="2.60.120.260">
    <property type="entry name" value="Galactose-binding domain-like"/>
    <property type="match status" value="1"/>
</dbReference>
<dbReference type="GO" id="GO:0030246">
    <property type="term" value="F:carbohydrate binding"/>
    <property type="evidence" value="ECO:0007669"/>
    <property type="project" value="InterPro"/>
</dbReference>
<feature type="region of interest" description="Disordered" evidence="9">
    <location>
        <begin position="1348"/>
        <end position="1406"/>
    </location>
</feature>
<evidence type="ECO:0000256" key="5">
    <source>
        <dbReference type="ARBA" id="ARBA00022801"/>
    </source>
</evidence>
<dbReference type="GO" id="GO:0009341">
    <property type="term" value="C:beta-galactosidase complex"/>
    <property type="evidence" value="ECO:0007669"/>
    <property type="project" value="InterPro"/>
</dbReference>
<evidence type="ECO:0000256" key="2">
    <source>
        <dbReference type="ARBA" id="ARBA00007401"/>
    </source>
</evidence>
<comment type="caution">
    <text evidence="14">The sequence shown here is derived from an EMBL/GenBank/DDBJ whole genome shotgun (WGS) entry which is preliminary data.</text>
</comment>
<dbReference type="InterPro" id="IPR013783">
    <property type="entry name" value="Ig-like_fold"/>
</dbReference>
<dbReference type="InterPro" id="IPR013320">
    <property type="entry name" value="ConA-like_dom_sf"/>
</dbReference>
<dbReference type="InterPro" id="IPR006558">
    <property type="entry name" value="LamG-like"/>
</dbReference>
<proteinExistence type="inferred from homology"/>
<evidence type="ECO:0000256" key="1">
    <source>
        <dbReference type="ARBA" id="ARBA00001412"/>
    </source>
</evidence>
<dbReference type="InterPro" id="IPR006104">
    <property type="entry name" value="Glyco_hydro_2_N"/>
</dbReference>
<evidence type="ECO:0000313" key="15">
    <source>
        <dbReference type="Proteomes" id="UP000239209"/>
    </source>
</evidence>
<dbReference type="InterPro" id="IPR014718">
    <property type="entry name" value="GH-type_carb-bd"/>
</dbReference>
<dbReference type="InterPro" id="IPR032312">
    <property type="entry name" value="LacZ_4"/>
</dbReference>
<dbReference type="InterPro" id="IPR036156">
    <property type="entry name" value="Beta-gal/glucu_dom_sf"/>
</dbReference>
<feature type="domain" description="Glycosyl hydrolase family 98 putative carbohydrate-binding module" evidence="12">
    <location>
        <begin position="1365"/>
        <end position="1510"/>
    </location>
</feature>
<dbReference type="EMBL" id="PVZG01000001">
    <property type="protein sequence ID" value="PRY33455.1"/>
    <property type="molecule type" value="Genomic_DNA"/>
</dbReference>
<evidence type="ECO:0000256" key="7">
    <source>
        <dbReference type="ARBA" id="ARBA00023295"/>
    </source>
</evidence>
<dbReference type="InterPro" id="IPR038637">
    <property type="entry name" value="NPCBM_sf"/>
</dbReference>
<dbReference type="InterPro" id="IPR008979">
    <property type="entry name" value="Galactose-bd-like_sf"/>
</dbReference>
<dbReference type="GO" id="GO:0005990">
    <property type="term" value="P:lactose catabolic process"/>
    <property type="evidence" value="ECO:0007669"/>
    <property type="project" value="TreeGrafter"/>
</dbReference>
<evidence type="ECO:0000259" key="12">
    <source>
        <dbReference type="SMART" id="SM00776"/>
    </source>
</evidence>
<dbReference type="PRINTS" id="PR00132">
    <property type="entry name" value="GLHYDRLASE2"/>
</dbReference>
<dbReference type="PANTHER" id="PTHR46323">
    <property type="entry name" value="BETA-GALACTOSIDASE"/>
    <property type="match status" value="1"/>
</dbReference>
<dbReference type="InterPro" id="IPR006103">
    <property type="entry name" value="Glyco_hydro_2_cat"/>
</dbReference>
<dbReference type="Pfam" id="PF02837">
    <property type="entry name" value="Glyco_hydro_2_N"/>
    <property type="match status" value="1"/>
</dbReference>
<dbReference type="SMART" id="SM00776">
    <property type="entry name" value="NPCBM"/>
    <property type="match status" value="1"/>
</dbReference>
<evidence type="ECO:0000256" key="10">
    <source>
        <dbReference type="SAM" id="SignalP"/>
    </source>
</evidence>
<protein>
    <recommendedName>
        <fullName evidence="3">beta-galactosidase</fullName>
        <ecNumber evidence="3">3.2.1.23</ecNumber>
    </recommendedName>
    <alternativeName>
        <fullName evidence="8">Lactase</fullName>
    </alternativeName>
</protein>
<name>A0A2T0SJ79_9ACTN</name>
<sequence>MRRLAAAAAVLMMASSLVAGPAAPATAGPGGPQSVADVYRYLEDPELTAEGQEPPHADLRPYASISQAAADVTEHDGPSPYVRSLDGDWRLKIFDRPDDVPAAFNEEGFDGSAWPSVRVPHTWQSDFADHPVFRNIPTEIVPDDPPRVPRDVNPTGAYLRTVDLPASWRGGRVFLRFEGVTSNYLVWVNGAYVGYDQGGYTPAEFDVTDRLRPGRNTIAVQVHRWGSGAYLEDFDQWRYSGIFRDVVLYRTEQTRLRDAYVTTDLDASYTDAVLSARVEVAGAPGAFTVRGTLLDGAGRTVTTAQGSTGGGRVTLTAPVANPAKWSAEEPNLYTLALQLLDGHGRVLQTTAQAVGFREVEVRDRQILVNGRRILIKGTNRAETDPDTGRHVTRQAQRDDVFLMKRLHINAVRTSHYPSDPYLYDLADRHGLWVDDEVDIETHNRESCPSVCLADRPEWQKAFADRFRAMVERDKNHPSVIFWDTGNEAGLGAAHYAMAEWADANEPTRLLYHQSNDPDGDAPFADVDGPRYPTPARLEARTLSSTKPIVMGEYAHAMGNGLGNFDQFWALARKHPPMQGGFIWDWAEQNLRQPLVLTPDSGPGHLQAFLVGKPGQEQGRRGKAVALSSLDDFVDVFRDPRLDLTGPLTLDAWVKPGEWAGSFPILTKGQGYALQMRDRDTLEFGADINGWAAVAADVPADWYGAWHRVTGVYDGSALHLYIDGSRVATAPRTGAVDPGLYEVNLGHNAETQQDNDLRNARLGRGLIDDARIHGVALTPEQLAAGADPSGTAVLALDFDTFQRRGDFLSLGISLSGTDGLVGSDRYVQPETAEMAWAHAPVRISAADAAAGRISLRNEQQAGALEVRVRWRLTEQERTLRSGTRTLVLGPSGSADLDVGAVPANPADRERFLTVTAESTRDLPWARRGWVLGQDQFAVGGTAVPGVRTPPLSGAPALTTDGGTVKVSGPGFTYRFEDGELVSLRTRGRELLHGGPRLDVWRPPTSNETYDWGTDDRRVWHDTGLDALTSSTTGVRTTTEGDAAVVEVRTREAGRTIAFDQTLRYRIDRRGTITLRQDVMPSGAGLGSLPYLPRVGLALRVPDEMQQFAYYGRGPQESYNDRRSGAPMGVYRSTVGKEYVRYSRPQANGNHTDARWASLTDGRAGLLVGGMRDVSVSAYDRLDRAEYDHQLPLVRNRGWVTLHAAAGETGMGETPNSVLTPYRLSPSVPYSQELVLRPLTRPEAAAGGVPDSDVPAPCPPSLAATTDGTVQAGTAEPVQVTVTARCASGLNTATVRLSAPEGWTVEPATVELGTVKYGTPATATFRVTPPADTDVGTYALTATAVTTTPDGFSSTTSATVSTAAPLPPGWSWLSDRPYTPQTNGWGPAEKDRSNGEQEAGDGGPITIAGTEYPKGLGVHAASRITVPLDGGCSRLRAVVGVDDETGSGGSVVFSVWLDGVRRYESAVLTGDSPATSVNVDLTGAATMELRVDDGGNGNGLDHADWAAARVACA</sequence>
<feature type="signal peptide" evidence="10">
    <location>
        <begin position="1"/>
        <end position="19"/>
    </location>
</feature>
<evidence type="ECO:0000256" key="8">
    <source>
        <dbReference type="ARBA" id="ARBA00032230"/>
    </source>
</evidence>
<dbReference type="Gene3D" id="2.70.98.10">
    <property type="match status" value="1"/>
</dbReference>
<dbReference type="InterPro" id="IPR011013">
    <property type="entry name" value="Gal_mutarotase_sf_dom"/>
</dbReference>
<dbReference type="Gene3D" id="3.20.20.80">
    <property type="entry name" value="Glycosidases"/>
    <property type="match status" value="1"/>
</dbReference>
<evidence type="ECO:0000259" key="13">
    <source>
        <dbReference type="SMART" id="SM01038"/>
    </source>
</evidence>
<dbReference type="Proteomes" id="UP000239209">
    <property type="component" value="Unassembled WGS sequence"/>
</dbReference>
<dbReference type="Pfam" id="PF02836">
    <property type="entry name" value="Glyco_hydro_2_C"/>
    <property type="match status" value="1"/>
</dbReference>
<dbReference type="Gene3D" id="2.60.120.1060">
    <property type="entry name" value="NPCBM/NEW2 domain"/>
    <property type="match status" value="1"/>
</dbReference>
<dbReference type="InterPro" id="IPR013222">
    <property type="entry name" value="Glyco_hyd_98_carb-bd"/>
</dbReference>
<dbReference type="SUPFAM" id="SSF49899">
    <property type="entry name" value="Concanavalin A-like lectins/glucanases"/>
    <property type="match status" value="1"/>
</dbReference>
<gene>
    <name evidence="14" type="ORF">CLV70_101618</name>
</gene>